<proteinExistence type="predicted"/>
<keyword evidence="2" id="KW-0813">Transport</keyword>
<dbReference type="GO" id="GO:0005524">
    <property type="term" value="F:ATP binding"/>
    <property type="evidence" value="ECO:0007669"/>
    <property type="project" value="UniProtKB-KW"/>
</dbReference>
<keyword evidence="7" id="KW-0472">Membrane</keyword>
<comment type="caution">
    <text evidence="9">The sequence shown here is derived from an EMBL/GenBank/DDBJ whole genome shotgun (WGS) entry which is preliminary data.</text>
</comment>
<keyword evidence="5" id="KW-0067">ATP-binding</keyword>
<evidence type="ECO:0000256" key="3">
    <source>
        <dbReference type="ARBA" id="ARBA00022475"/>
    </source>
</evidence>
<evidence type="ECO:0000313" key="9">
    <source>
        <dbReference type="EMBL" id="GAG71251.1"/>
    </source>
</evidence>
<keyword evidence="4" id="KW-0547">Nucleotide-binding</keyword>
<evidence type="ECO:0000256" key="2">
    <source>
        <dbReference type="ARBA" id="ARBA00022448"/>
    </source>
</evidence>
<dbReference type="Gene3D" id="3.40.50.300">
    <property type="entry name" value="P-loop containing nucleotide triphosphate hydrolases"/>
    <property type="match status" value="2"/>
</dbReference>
<name>X1BGT2_9ZZZZ</name>
<dbReference type="InterPro" id="IPR003439">
    <property type="entry name" value="ABC_transporter-like_ATP-bd"/>
</dbReference>
<organism evidence="9">
    <name type="scientific">marine sediment metagenome</name>
    <dbReference type="NCBI Taxonomy" id="412755"/>
    <lineage>
        <taxon>unclassified sequences</taxon>
        <taxon>metagenomes</taxon>
        <taxon>ecological metagenomes</taxon>
    </lineage>
</organism>
<dbReference type="InterPro" id="IPR027417">
    <property type="entry name" value="P-loop_NTPase"/>
</dbReference>
<dbReference type="GO" id="GO:0016887">
    <property type="term" value="F:ATP hydrolysis activity"/>
    <property type="evidence" value="ECO:0007669"/>
    <property type="project" value="InterPro"/>
</dbReference>
<keyword evidence="6" id="KW-1278">Translocase</keyword>
<evidence type="ECO:0000256" key="1">
    <source>
        <dbReference type="ARBA" id="ARBA00004202"/>
    </source>
</evidence>
<evidence type="ECO:0000256" key="5">
    <source>
        <dbReference type="ARBA" id="ARBA00022840"/>
    </source>
</evidence>
<dbReference type="InterPro" id="IPR015856">
    <property type="entry name" value="ABC_transpr_CbiO/EcfA_su"/>
</dbReference>
<dbReference type="EMBL" id="BART01001582">
    <property type="protein sequence ID" value="GAG71251.1"/>
    <property type="molecule type" value="Genomic_DNA"/>
</dbReference>
<protein>
    <recommendedName>
        <fullName evidence="8">ABC transporter domain-containing protein</fullName>
    </recommendedName>
</protein>
<dbReference type="PANTHER" id="PTHR43553">
    <property type="entry name" value="HEAVY METAL TRANSPORTER"/>
    <property type="match status" value="1"/>
</dbReference>
<keyword evidence="3" id="KW-1003">Cell membrane</keyword>
<accession>X1BGT2</accession>
<evidence type="ECO:0000259" key="8">
    <source>
        <dbReference type="PROSITE" id="PS50893"/>
    </source>
</evidence>
<dbReference type="AlphaFoldDB" id="X1BGT2"/>
<feature type="domain" description="ABC transporter" evidence="8">
    <location>
        <begin position="131"/>
        <end position="363"/>
    </location>
</feature>
<dbReference type="PANTHER" id="PTHR43553:SF27">
    <property type="entry name" value="ENERGY-COUPLING FACTOR TRANSPORTER ATP-BINDING PROTEIN ECFA2"/>
    <property type="match status" value="1"/>
</dbReference>
<evidence type="ECO:0000256" key="6">
    <source>
        <dbReference type="ARBA" id="ARBA00022967"/>
    </source>
</evidence>
<reference evidence="9" key="1">
    <citation type="journal article" date="2014" name="Front. Microbiol.">
        <title>High frequency of phylogenetically diverse reductive dehalogenase-homologous genes in deep subseafloor sedimentary metagenomes.</title>
        <authorList>
            <person name="Kawai M."/>
            <person name="Futagami T."/>
            <person name="Toyoda A."/>
            <person name="Takaki Y."/>
            <person name="Nishi S."/>
            <person name="Hori S."/>
            <person name="Arai W."/>
            <person name="Tsubouchi T."/>
            <person name="Morono Y."/>
            <person name="Uchiyama I."/>
            <person name="Ito T."/>
            <person name="Fujiyama A."/>
            <person name="Inagaki F."/>
            <person name="Takami H."/>
        </authorList>
    </citation>
    <scope>NUCLEOTIDE SEQUENCE</scope>
    <source>
        <strain evidence="9">Expedition CK06-06</strain>
    </source>
</reference>
<comment type="subcellular location">
    <subcellularLocation>
        <location evidence="1">Cell membrane</location>
        <topology evidence="1">Peripheral membrane protein</topology>
    </subcellularLocation>
</comment>
<evidence type="ECO:0000256" key="7">
    <source>
        <dbReference type="ARBA" id="ARBA00023136"/>
    </source>
</evidence>
<dbReference type="SUPFAM" id="SSF52540">
    <property type="entry name" value="P-loop containing nucleoside triphosphate hydrolases"/>
    <property type="match status" value="2"/>
</dbReference>
<dbReference type="GO" id="GO:0042626">
    <property type="term" value="F:ATPase-coupled transmembrane transporter activity"/>
    <property type="evidence" value="ECO:0007669"/>
    <property type="project" value="TreeGrafter"/>
</dbReference>
<dbReference type="GO" id="GO:0043190">
    <property type="term" value="C:ATP-binding cassette (ABC) transporter complex"/>
    <property type="evidence" value="ECO:0007669"/>
    <property type="project" value="TreeGrafter"/>
</dbReference>
<dbReference type="PROSITE" id="PS50893">
    <property type="entry name" value="ABC_TRANSPORTER_2"/>
    <property type="match status" value="1"/>
</dbReference>
<dbReference type="CDD" id="cd03225">
    <property type="entry name" value="ABC_cobalt_CbiO_domain1"/>
    <property type="match status" value="1"/>
</dbReference>
<dbReference type="SMART" id="SM00382">
    <property type="entry name" value="AAA"/>
    <property type="match status" value="1"/>
</dbReference>
<dbReference type="Pfam" id="PF00005">
    <property type="entry name" value="ABC_tran"/>
    <property type="match status" value="2"/>
</dbReference>
<sequence length="369" mass="40466">LKAIEKLVESSLFAVGASHLHNRSTHTLSGGEKQRLAIASMLSCQPKYLILDEPSASLDPKGILLLRKILSGLKDKNVGVLCIEHNIDAIRPIANRILSISNGTITDWNQMEEQTITKPTKTTVQENTPLLTLERVNFSYGSTQVIHDISLTIHQGEVIALMGGNGSGKTTLVSLLGGLLEPDNGRVDFGRVAISDIDRKEVAKRISVVFQNPNHQIFERTVWKEQILTSEILNEIHEASIERSTNLLNSVNLGTFLNRNPFSLSHGQKRTLNITSSIAHVPSILLLDEPFIGQDQEGREFISNIIVETASANGAALVVTHNPNFAKNYCNRVIFVENGSILLDGSPDSVLQRLEEIGHSEYSEIGVSS</sequence>
<evidence type="ECO:0000256" key="4">
    <source>
        <dbReference type="ARBA" id="ARBA00022741"/>
    </source>
</evidence>
<feature type="non-terminal residue" evidence="9">
    <location>
        <position position="1"/>
    </location>
</feature>
<gene>
    <name evidence="9" type="ORF">S01H4_05450</name>
</gene>
<dbReference type="InterPro" id="IPR050095">
    <property type="entry name" value="ECF_ABC_transporter_ATP-bd"/>
</dbReference>
<dbReference type="InterPro" id="IPR003593">
    <property type="entry name" value="AAA+_ATPase"/>
</dbReference>